<dbReference type="RefSeq" id="WP_169050089.1">
    <property type="nucleotide sequence ID" value="NZ_JAVDRD010000007.1"/>
</dbReference>
<gene>
    <name evidence="1" type="ORF">J2792_002787</name>
</gene>
<name>A0ABU1MNJ5_9SPHN</name>
<accession>A0ABU1MNJ5</accession>
<reference evidence="1 2" key="1">
    <citation type="submission" date="2023-07" db="EMBL/GenBank/DDBJ databases">
        <title>Sorghum-associated microbial communities from plants grown in Nebraska, USA.</title>
        <authorList>
            <person name="Schachtman D."/>
        </authorList>
    </citation>
    <scope>NUCLEOTIDE SEQUENCE [LARGE SCALE GENOMIC DNA]</scope>
    <source>
        <strain evidence="1 2">DS1027</strain>
    </source>
</reference>
<organism evidence="1 2">
    <name type="scientific">Novosphingobium capsulatum</name>
    <dbReference type="NCBI Taxonomy" id="13688"/>
    <lineage>
        <taxon>Bacteria</taxon>
        <taxon>Pseudomonadati</taxon>
        <taxon>Pseudomonadota</taxon>
        <taxon>Alphaproteobacteria</taxon>
        <taxon>Sphingomonadales</taxon>
        <taxon>Sphingomonadaceae</taxon>
        <taxon>Novosphingobium</taxon>
    </lineage>
</organism>
<keyword evidence="2" id="KW-1185">Reference proteome</keyword>
<comment type="caution">
    <text evidence="1">The sequence shown here is derived from an EMBL/GenBank/DDBJ whole genome shotgun (WGS) entry which is preliminary data.</text>
</comment>
<dbReference type="Proteomes" id="UP001184150">
    <property type="component" value="Unassembled WGS sequence"/>
</dbReference>
<proteinExistence type="predicted"/>
<sequence length="86" mass="9270">MTDLSLHGIPLATVLRLNAARVVPLARYHEDDACDRFGYLAQLARDQGVALDTVVYLAELLGPEEDFDGLVAMIEDLALADSAGRA</sequence>
<protein>
    <submittedName>
        <fullName evidence="1">Uncharacterized protein</fullName>
    </submittedName>
</protein>
<evidence type="ECO:0000313" key="1">
    <source>
        <dbReference type="EMBL" id="MDR6511904.1"/>
    </source>
</evidence>
<evidence type="ECO:0000313" key="2">
    <source>
        <dbReference type="Proteomes" id="UP001184150"/>
    </source>
</evidence>
<dbReference type="EMBL" id="JAVDRD010000007">
    <property type="protein sequence ID" value="MDR6511904.1"/>
    <property type="molecule type" value="Genomic_DNA"/>
</dbReference>